<name>A0A1B0GM36_PHLPP</name>
<keyword evidence="6" id="KW-1133">Transmembrane helix</keyword>
<organism evidence="9 10">
    <name type="scientific">Phlebotomus papatasi</name>
    <name type="common">Sandfly</name>
    <dbReference type="NCBI Taxonomy" id="29031"/>
    <lineage>
        <taxon>Eukaryota</taxon>
        <taxon>Metazoa</taxon>
        <taxon>Ecdysozoa</taxon>
        <taxon>Arthropoda</taxon>
        <taxon>Hexapoda</taxon>
        <taxon>Insecta</taxon>
        <taxon>Pterygota</taxon>
        <taxon>Neoptera</taxon>
        <taxon>Endopterygota</taxon>
        <taxon>Diptera</taxon>
        <taxon>Nematocera</taxon>
        <taxon>Psychodoidea</taxon>
        <taxon>Psychodidae</taxon>
        <taxon>Phlebotomus</taxon>
        <taxon>Phlebotomus</taxon>
    </lineage>
</organism>
<evidence type="ECO:0000256" key="7">
    <source>
        <dbReference type="ARBA" id="ARBA00023136"/>
    </source>
</evidence>
<dbReference type="PANTHER" id="PTHR11923:SF93">
    <property type="entry name" value="GH07959P-RELATED"/>
    <property type="match status" value="1"/>
</dbReference>
<protein>
    <submittedName>
        <fullName evidence="9">Uncharacterized protein</fullName>
    </submittedName>
</protein>
<evidence type="ECO:0000313" key="10">
    <source>
        <dbReference type="Proteomes" id="UP000092462"/>
    </source>
</evidence>
<dbReference type="VEuPathDB" id="VectorBase:PPAPM1_005946"/>
<evidence type="ECO:0000256" key="8">
    <source>
        <dbReference type="ARBA" id="ARBA00023180"/>
    </source>
</evidence>
<comment type="function">
    <text evidence="1">Plays an olfactory role that is not restricted to pheromone sensitivity.</text>
</comment>
<dbReference type="Proteomes" id="UP000092462">
    <property type="component" value="Unassembled WGS sequence"/>
</dbReference>
<evidence type="ECO:0000256" key="3">
    <source>
        <dbReference type="ARBA" id="ARBA00010532"/>
    </source>
</evidence>
<reference evidence="9" key="1">
    <citation type="submission" date="2022-08" db="UniProtKB">
        <authorList>
            <consortium name="EnsemblMetazoa"/>
        </authorList>
    </citation>
    <scope>IDENTIFICATION</scope>
    <source>
        <strain evidence="9">Israel</strain>
    </source>
</reference>
<evidence type="ECO:0000256" key="4">
    <source>
        <dbReference type="ARBA" id="ARBA00022475"/>
    </source>
</evidence>
<evidence type="ECO:0000313" key="9">
    <source>
        <dbReference type="EnsemblMetazoa" id="PPAI002103-PA"/>
    </source>
</evidence>
<dbReference type="InterPro" id="IPR002159">
    <property type="entry name" value="CD36_fam"/>
</dbReference>
<evidence type="ECO:0000256" key="1">
    <source>
        <dbReference type="ARBA" id="ARBA00003156"/>
    </source>
</evidence>
<proteinExistence type="inferred from homology"/>
<dbReference type="GO" id="GO:0005737">
    <property type="term" value="C:cytoplasm"/>
    <property type="evidence" value="ECO:0007669"/>
    <property type="project" value="TreeGrafter"/>
</dbReference>
<comment type="similarity">
    <text evidence="3">Belongs to the CD36 family.</text>
</comment>
<dbReference type="GO" id="GO:0005886">
    <property type="term" value="C:plasma membrane"/>
    <property type="evidence" value="ECO:0007669"/>
    <property type="project" value="UniProtKB-SubCell"/>
</dbReference>
<evidence type="ECO:0000256" key="2">
    <source>
        <dbReference type="ARBA" id="ARBA00004236"/>
    </source>
</evidence>
<keyword evidence="10" id="KW-1185">Reference proteome</keyword>
<evidence type="ECO:0000256" key="5">
    <source>
        <dbReference type="ARBA" id="ARBA00022692"/>
    </source>
</evidence>
<dbReference type="EMBL" id="AJVK01023911">
    <property type="status" value="NOT_ANNOTATED_CDS"/>
    <property type="molecule type" value="Genomic_DNA"/>
</dbReference>
<evidence type="ECO:0000256" key="6">
    <source>
        <dbReference type="ARBA" id="ARBA00022989"/>
    </source>
</evidence>
<dbReference type="GO" id="GO:0005044">
    <property type="term" value="F:scavenger receptor activity"/>
    <property type="evidence" value="ECO:0007669"/>
    <property type="project" value="TreeGrafter"/>
</dbReference>
<dbReference type="AlphaFoldDB" id="A0A1B0GM36"/>
<keyword evidence="7" id="KW-0472">Membrane</keyword>
<keyword evidence="5" id="KW-0812">Transmembrane</keyword>
<dbReference type="Pfam" id="PF01130">
    <property type="entry name" value="CD36"/>
    <property type="match status" value="1"/>
</dbReference>
<dbReference type="PANTHER" id="PTHR11923">
    <property type="entry name" value="SCAVENGER RECEPTOR CLASS B TYPE-1 SR-B1"/>
    <property type="match status" value="1"/>
</dbReference>
<dbReference type="VEuPathDB" id="VectorBase:PPAI002103"/>
<accession>A0A1B0GM36</accession>
<keyword evidence="4" id="KW-1003">Cell membrane</keyword>
<keyword evidence="8" id="KW-0325">Glycoprotein</keyword>
<dbReference type="EnsemblMetazoa" id="PPAI002103-RA">
    <property type="protein sequence ID" value="PPAI002103-PA"/>
    <property type="gene ID" value="PPAI002103"/>
</dbReference>
<comment type="subcellular location">
    <subcellularLocation>
        <location evidence="2">Cell membrane</location>
    </subcellularLocation>
</comment>
<sequence length="246" mass="27825">MPSGVLNISSCRYGSPVFVSFPHFYAADPFYLDQVEGINPSKDKHQFYLTIEPSAAETVRWQSYVEQKKVSLGLSLYNEELHVTKTAREFLFDGYEDDLIEMAKEMSAFSSDIVVPFDRAGYFYMRNNSASLMGHYNMYTGADDISKIGSIGNWNYGNRTKFFADTCGMVNGSAGEFYPPQLKKDQVSFFSPDMCRTLPFDFEAEVEVEGITGYKYSGGARTIDKFMVNARDSATIKNISLPMQQY</sequence>